<evidence type="ECO:0000313" key="2">
    <source>
        <dbReference type="RefSeq" id="XP_026743610.1"/>
    </source>
</evidence>
<reference evidence="2" key="1">
    <citation type="submission" date="2025-08" db="UniProtKB">
        <authorList>
            <consortium name="RefSeq"/>
        </authorList>
    </citation>
    <scope>IDENTIFICATION</scope>
</reference>
<keyword evidence="1" id="KW-1185">Reference proteome</keyword>
<protein>
    <submittedName>
        <fullName evidence="2">Uncharacterized protein LOC113505205</fullName>
    </submittedName>
</protein>
<dbReference type="Proteomes" id="UP000322000">
    <property type="component" value="Chromosome 24"/>
</dbReference>
<dbReference type="GeneID" id="113505205"/>
<accession>A0A7E5WS51</accession>
<gene>
    <name evidence="2" type="primary">LOC113505205</name>
</gene>
<dbReference type="KEGG" id="tnl:113505205"/>
<dbReference type="RefSeq" id="XP_026743610.1">
    <property type="nucleotide sequence ID" value="XM_026887809.1"/>
</dbReference>
<evidence type="ECO:0000313" key="1">
    <source>
        <dbReference type="Proteomes" id="UP000322000"/>
    </source>
</evidence>
<dbReference type="InParanoid" id="A0A7E5WS51"/>
<name>A0A7E5WS51_TRINI</name>
<dbReference type="AlphaFoldDB" id="A0A7E5WS51"/>
<sequence length="394" mass="45354">MSVIAVRGFPLPFTLSNVVKTLARIISGHFEALNFEQGKLKGQKFKTCYLRLSEKLDPVRVVERINNSGKTLKSFRLCSFVPKRVPDLPLATKPKKLTQKLARALKIPDNDSPERVMKLASSEILIELQIKYPGLYHLSKKNGHQLLTEISKKIMDRLKEIEQHHSEALESGFRLTQWYRRMHPHFGDFQLVLGTLHALEDAACQMRTQLHEKELAAVPPQPYVFDNLPYSEVQKACAKYSDRIIKKITEHIKNLKSDVSENDTEDELVRKKVREELKKMAPFMPQIVNQVVSKHFIPQKSPYYRVRIYGEPFLPSKDTMSPFVRRYQPVHITRSSRMYNALRLSVPQAHYAGLMAMDGTVLNGAKLVIRSSDIPLFNPKSVPQEEHMDGEWVD</sequence>
<organism evidence="1 2">
    <name type="scientific">Trichoplusia ni</name>
    <name type="common">Cabbage looper</name>
    <dbReference type="NCBI Taxonomy" id="7111"/>
    <lineage>
        <taxon>Eukaryota</taxon>
        <taxon>Metazoa</taxon>
        <taxon>Ecdysozoa</taxon>
        <taxon>Arthropoda</taxon>
        <taxon>Hexapoda</taxon>
        <taxon>Insecta</taxon>
        <taxon>Pterygota</taxon>
        <taxon>Neoptera</taxon>
        <taxon>Endopterygota</taxon>
        <taxon>Lepidoptera</taxon>
        <taxon>Glossata</taxon>
        <taxon>Ditrysia</taxon>
        <taxon>Noctuoidea</taxon>
        <taxon>Noctuidae</taxon>
        <taxon>Plusiinae</taxon>
        <taxon>Trichoplusia</taxon>
    </lineage>
</organism>
<proteinExistence type="predicted"/>
<dbReference type="OrthoDB" id="10250935at2759"/>